<protein>
    <submittedName>
        <fullName evidence="1">Uncharacterized protein</fullName>
    </submittedName>
</protein>
<organism evidence="1 2">
    <name type="scientific">Araneus ventricosus</name>
    <name type="common">Orbweaver spider</name>
    <name type="synonym">Epeira ventricosa</name>
    <dbReference type="NCBI Taxonomy" id="182803"/>
    <lineage>
        <taxon>Eukaryota</taxon>
        <taxon>Metazoa</taxon>
        <taxon>Ecdysozoa</taxon>
        <taxon>Arthropoda</taxon>
        <taxon>Chelicerata</taxon>
        <taxon>Arachnida</taxon>
        <taxon>Araneae</taxon>
        <taxon>Araneomorphae</taxon>
        <taxon>Entelegynae</taxon>
        <taxon>Araneoidea</taxon>
        <taxon>Araneidae</taxon>
        <taxon>Araneus</taxon>
    </lineage>
</organism>
<gene>
    <name evidence="1" type="ORF">AVEN_111830_1</name>
</gene>
<keyword evidence="2" id="KW-1185">Reference proteome</keyword>
<dbReference type="EMBL" id="BGPR01003580">
    <property type="protein sequence ID" value="GBM89882.1"/>
    <property type="molecule type" value="Genomic_DNA"/>
</dbReference>
<comment type="caution">
    <text evidence="1">The sequence shown here is derived from an EMBL/GenBank/DDBJ whole genome shotgun (WGS) entry which is preliminary data.</text>
</comment>
<name>A0A4Y2JKQ7_ARAVE</name>
<accession>A0A4Y2JKQ7</accession>
<dbReference type="AlphaFoldDB" id="A0A4Y2JKQ7"/>
<dbReference type="Proteomes" id="UP000499080">
    <property type="component" value="Unassembled WGS sequence"/>
</dbReference>
<sequence>MSGITFDKAKFSVGLRDNIINIPDSNISLQQACHKFVMTRVQACSKLTKASKSPSNELAASLPQACRANSLQIIAKTEYEHNPGENSRPTA</sequence>
<proteinExistence type="predicted"/>
<evidence type="ECO:0000313" key="1">
    <source>
        <dbReference type="EMBL" id="GBM89882.1"/>
    </source>
</evidence>
<evidence type="ECO:0000313" key="2">
    <source>
        <dbReference type="Proteomes" id="UP000499080"/>
    </source>
</evidence>
<reference evidence="1 2" key="1">
    <citation type="journal article" date="2019" name="Sci. Rep.">
        <title>Orb-weaving spider Araneus ventricosus genome elucidates the spidroin gene catalogue.</title>
        <authorList>
            <person name="Kono N."/>
            <person name="Nakamura H."/>
            <person name="Ohtoshi R."/>
            <person name="Moran D.A.P."/>
            <person name="Shinohara A."/>
            <person name="Yoshida Y."/>
            <person name="Fujiwara M."/>
            <person name="Mori M."/>
            <person name="Tomita M."/>
            <person name="Arakawa K."/>
        </authorList>
    </citation>
    <scope>NUCLEOTIDE SEQUENCE [LARGE SCALE GENOMIC DNA]</scope>
</reference>